<evidence type="ECO:0000256" key="1">
    <source>
        <dbReference type="SAM" id="Phobius"/>
    </source>
</evidence>
<gene>
    <name evidence="2" type="ORF">GCM10009107_32650</name>
</gene>
<evidence type="ECO:0000313" key="2">
    <source>
        <dbReference type="EMBL" id="GAA0755298.1"/>
    </source>
</evidence>
<comment type="caution">
    <text evidence="2">The sequence shown here is derived from an EMBL/GenBank/DDBJ whole genome shotgun (WGS) entry which is preliminary data.</text>
</comment>
<keyword evidence="1" id="KW-0812">Transmembrane</keyword>
<organism evidence="2 3">
    <name type="scientific">Ideonella azotifigens</name>
    <dbReference type="NCBI Taxonomy" id="513160"/>
    <lineage>
        <taxon>Bacteria</taxon>
        <taxon>Pseudomonadati</taxon>
        <taxon>Pseudomonadota</taxon>
        <taxon>Betaproteobacteria</taxon>
        <taxon>Burkholderiales</taxon>
        <taxon>Sphaerotilaceae</taxon>
        <taxon>Ideonella</taxon>
    </lineage>
</organism>
<name>A0ABN1K5D4_9BURK</name>
<dbReference type="RefSeq" id="WP_141287573.1">
    <property type="nucleotide sequence ID" value="NZ_BAAAEW010000022.1"/>
</dbReference>
<evidence type="ECO:0008006" key="4">
    <source>
        <dbReference type="Google" id="ProtNLM"/>
    </source>
</evidence>
<protein>
    <recommendedName>
        <fullName evidence="4">Transmembrane protein</fullName>
    </recommendedName>
</protein>
<keyword evidence="1" id="KW-1133">Transmembrane helix</keyword>
<keyword evidence="3" id="KW-1185">Reference proteome</keyword>
<reference evidence="2 3" key="1">
    <citation type="journal article" date="2019" name="Int. J. Syst. Evol. Microbiol.">
        <title>The Global Catalogue of Microorganisms (GCM) 10K type strain sequencing project: providing services to taxonomists for standard genome sequencing and annotation.</title>
        <authorList>
            <consortium name="The Broad Institute Genomics Platform"/>
            <consortium name="The Broad Institute Genome Sequencing Center for Infectious Disease"/>
            <person name="Wu L."/>
            <person name="Ma J."/>
        </authorList>
    </citation>
    <scope>NUCLEOTIDE SEQUENCE [LARGE SCALE GENOMIC DNA]</scope>
    <source>
        <strain evidence="2 3">JCM 15503</strain>
    </source>
</reference>
<dbReference type="Proteomes" id="UP001500279">
    <property type="component" value="Unassembled WGS sequence"/>
</dbReference>
<proteinExistence type="predicted"/>
<feature type="transmembrane region" description="Helical" evidence="1">
    <location>
        <begin position="140"/>
        <end position="159"/>
    </location>
</feature>
<dbReference type="EMBL" id="BAAAEW010000022">
    <property type="protein sequence ID" value="GAA0755298.1"/>
    <property type="molecule type" value="Genomic_DNA"/>
</dbReference>
<evidence type="ECO:0000313" key="3">
    <source>
        <dbReference type="Proteomes" id="UP001500279"/>
    </source>
</evidence>
<accession>A0ABN1K5D4</accession>
<keyword evidence="1" id="KW-0472">Membrane</keyword>
<sequence>MIVPSFWAEGRAQHKAEGSQRTLRRFGWSDISQEAAQQHADQRAQEALARALSGEKLPPRDFKRPYNGAQGLPIREEIVSRHGEDLVVTRNSYGARCLNTAKALFVDIDFPTDVDKGLKRALLGLLWGLAAVFGHQRHSWVAFFAAALGAWLFSSFVSARLAKHRMRHPGADEWRARQRIDAFLLAHPEWHLRLYRTPAGMRLLAMHRGFDAHEPELPQHFQALGADPLYARMCLNQGCFRARVSAKPWRIGWMERLRPRPGVWPVKPERLSEREAWIAAYEVRAAGFAACSFVAALGSSVVDQDLLMVQQLHDELSRAHAVLPLA</sequence>